<dbReference type="EMBL" id="CP038026">
    <property type="protein sequence ID" value="QBQ39293.1"/>
    <property type="molecule type" value="Genomic_DNA"/>
</dbReference>
<dbReference type="SUPFAM" id="SSF56935">
    <property type="entry name" value="Porins"/>
    <property type="match status" value="1"/>
</dbReference>
<dbReference type="Proteomes" id="UP000294359">
    <property type="component" value="Chromosome"/>
</dbReference>
<evidence type="ECO:0008006" key="3">
    <source>
        <dbReference type="Google" id="ProtNLM"/>
    </source>
</evidence>
<proteinExistence type="predicted"/>
<gene>
    <name evidence="1" type="ORF">E1742_05480</name>
</gene>
<sequence>MGAGVCRADDVVKPAWKLGGAIRFNYVHKSWQDEYPRGFVGLDTARLNLDYDDGRLLGAAEYRYNRFPQGQGGYWQHFLHHGWAGVRFADRGTLHIGLDKVPFGILPFASNNFYQSIAFYAGFEDKYDLGVAYASRPGPVEWQLGFYPRDGGSYGGGANTARASNRYSYNIVADDDAHGFGTGQRDRERNTLVARLTWHPGPAGQHELGASGLTGAIRNGAGIDTRRNAVALHYAGTFGPVKAMLQTSRYHYGTRHDATQTYDGLDANSFVMLGAFGFPYPLATQGSIHIANLAYDIGGKLGPLGGFKLYNDYSILRKHVGSYRASVQNVTGMTFSSGKWVFYADFMLGKHHPYLSPDAGGLAATAAQHDGFTRRINLQAGYYF</sequence>
<accession>A0ABX5SFV8</accession>
<name>A0ABX5SFV8_9BURK</name>
<organism evidence="1 2">
    <name type="scientific">Pseudoduganella plicata</name>
    <dbReference type="NCBI Taxonomy" id="321984"/>
    <lineage>
        <taxon>Bacteria</taxon>
        <taxon>Pseudomonadati</taxon>
        <taxon>Pseudomonadota</taxon>
        <taxon>Betaproteobacteria</taxon>
        <taxon>Burkholderiales</taxon>
        <taxon>Oxalobacteraceae</taxon>
        <taxon>Telluria group</taxon>
        <taxon>Pseudoduganella</taxon>
    </lineage>
</organism>
<keyword evidence="2" id="KW-1185">Reference proteome</keyword>
<evidence type="ECO:0000313" key="1">
    <source>
        <dbReference type="EMBL" id="QBQ39293.1"/>
    </source>
</evidence>
<reference evidence="1 2" key="1">
    <citation type="submission" date="2019-03" db="EMBL/GenBank/DDBJ databases">
        <title>Draft Genome Sequences of Six Type Strains of the Genus Massilia.</title>
        <authorList>
            <person name="Miess H."/>
            <person name="Frediansyhah A."/>
            <person name="Gross H."/>
        </authorList>
    </citation>
    <scope>NUCLEOTIDE SEQUENCE [LARGE SCALE GENOMIC DNA]</scope>
    <source>
        <strain evidence="1 2">DSM 17505</strain>
    </source>
</reference>
<protein>
    <recommendedName>
        <fullName evidence="3">Porin</fullName>
    </recommendedName>
</protein>
<evidence type="ECO:0000313" key="2">
    <source>
        <dbReference type="Proteomes" id="UP000294359"/>
    </source>
</evidence>